<dbReference type="Pfam" id="PF00528">
    <property type="entry name" value="BPD_transp_1"/>
    <property type="match status" value="1"/>
</dbReference>
<feature type="transmembrane region" description="Helical" evidence="8">
    <location>
        <begin position="34"/>
        <end position="56"/>
    </location>
</feature>
<feature type="compositionally biased region" description="Basic residues" evidence="9">
    <location>
        <begin position="1"/>
        <end position="11"/>
    </location>
</feature>
<dbReference type="PANTHER" id="PTHR43357:SF4">
    <property type="entry name" value="INNER MEMBRANE ABC TRANSPORTER PERMEASE PROTEIN YDCV"/>
    <property type="match status" value="1"/>
</dbReference>
<feature type="domain" description="ABC transmembrane type-1" evidence="10">
    <location>
        <begin position="80"/>
        <end position="290"/>
    </location>
</feature>
<dbReference type="PROSITE" id="PS50928">
    <property type="entry name" value="ABC_TM1"/>
    <property type="match status" value="1"/>
</dbReference>
<evidence type="ECO:0000256" key="7">
    <source>
        <dbReference type="ARBA" id="ARBA00023136"/>
    </source>
</evidence>
<feature type="transmembrane region" description="Helical" evidence="8">
    <location>
        <begin position="171"/>
        <end position="189"/>
    </location>
</feature>
<keyword evidence="12" id="KW-1185">Reference proteome</keyword>
<evidence type="ECO:0000259" key="10">
    <source>
        <dbReference type="PROSITE" id="PS50928"/>
    </source>
</evidence>
<evidence type="ECO:0000256" key="3">
    <source>
        <dbReference type="ARBA" id="ARBA00022475"/>
    </source>
</evidence>
<dbReference type="Proteomes" id="UP000334820">
    <property type="component" value="Unassembled WGS sequence"/>
</dbReference>
<protein>
    <submittedName>
        <fullName evidence="11">Spermidine/putrescine ABC transporter permease</fullName>
    </submittedName>
</protein>
<organism evidence="11 12">
    <name type="scientific">Thermogemmatispora aurantia</name>
    <dbReference type="NCBI Taxonomy" id="2045279"/>
    <lineage>
        <taxon>Bacteria</taxon>
        <taxon>Bacillati</taxon>
        <taxon>Chloroflexota</taxon>
        <taxon>Ktedonobacteria</taxon>
        <taxon>Thermogemmatisporales</taxon>
        <taxon>Thermogemmatisporaceae</taxon>
        <taxon>Thermogemmatispora</taxon>
    </lineage>
</organism>
<dbReference type="GO" id="GO:0055085">
    <property type="term" value="P:transmembrane transport"/>
    <property type="evidence" value="ECO:0007669"/>
    <property type="project" value="InterPro"/>
</dbReference>
<evidence type="ECO:0000256" key="6">
    <source>
        <dbReference type="ARBA" id="ARBA00022989"/>
    </source>
</evidence>
<dbReference type="PANTHER" id="PTHR43357">
    <property type="entry name" value="INNER MEMBRANE ABC TRANSPORTER PERMEASE PROTEIN YDCV"/>
    <property type="match status" value="1"/>
</dbReference>
<keyword evidence="6 8" id="KW-1133">Transmembrane helix</keyword>
<comment type="similarity">
    <text evidence="8">Belongs to the binding-protein-dependent transport system permease family.</text>
</comment>
<feature type="transmembrane region" description="Helical" evidence="8">
    <location>
        <begin position="228"/>
        <end position="249"/>
    </location>
</feature>
<keyword evidence="5 8" id="KW-0812">Transmembrane</keyword>
<evidence type="ECO:0000313" key="12">
    <source>
        <dbReference type="Proteomes" id="UP000334820"/>
    </source>
</evidence>
<dbReference type="InterPro" id="IPR000515">
    <property type="entry name" value="MetI-like"/>
</dbReference>
<keyword evidence="3" id="KW-1003">Cell membrane</keyword>
<dbReference type="Gene3D" id="1.10.3720.10">
    <property type="entry name" value="MetI-like"/>
    <property type="match status" value="1"/>
</dbReference>
<evidence type="ECO:0000256" key="8">
    <source>
        <dbReference type="RuleBase" id="RU363032"/>
    </source>
</evidence>
<evidence type="ECO:0000256" key="5">
    <source>
        <dbReference type="ARBA" id="ARBA00022692"/>
    </source>
</evidence>
<proteinExistence type="inferred from homology"/>
<feature type="transmembrane region" description="Helical" evidence="8">
    <location>
        <begin position="269"/>
        <end position="290"/>
    </location>
</feature>
<dbReference type="EMBL" id="BKZV01000003">
    <property type="protein sequence ID" value="GER83986.1"/>
    <property type="molecule type" value="Genomic_DNA"/>
</dbReference>
<sequence>MRSLFRPRHRKPGQDVGQPSQHLANEGGLLPARLALALALLYLLIPLAATLVFGLSGSHGWGDLSSLGAVFGDPDFWQTLLTSLGLAAGTTVLVILLLTPTVYQVHLRLPQVQPLLEALALLPFAVPPIVLGTGLLQEYNGAATNSPLVDLLSLGLVPLLSNVFPLLDLPLLLICAYVIVALPFAYRAIDNSLRAVDVRVLTEAAASLGAGWWRTLLLVILPNIWPGILTAALLTFSTVMGELTLASLFNTYTFPIYLNMTGQNDPHRAALLAVLSFLLTLLCVLGMVPATRPRTGGGRAALPGQIEGAGPR</sequence>
<dbReference type="SUPFAM" id="SSF161098">
    <property type="entry name" value="MetI-like"/>
    <property type="match status" value="1"/>
</dbReference>
<keyword evidence="7 8" id="KW-0472">Membrane</keyword>
<dbReference type="RefSeq" id="WP_151728669.1">
    <property type="nucleotide sequence ID" value="NZ_BKZV01000003.1"/>
</dbReference>
<reference evidence="11 12" key="1">
    <citation type="journal article" date="2019" name="Int. J. Syst. Evol. Microbiol.">
        <title>Thermogemmatispora aurantia sp. nov. and Thermogemmatispora argillosa sp. nov., within the class Ktedonobacteria, and emended description of the genus Thermogemmatispora.</title>
        <authorList>
            <person name="Zheng Y."/>
            <person name="Wang C.M."/>
            <person name="Sakai Y."/>
            <person name="Abe K."/>
            <person name="Yokota A."/>
            <person name="Yabe S."/>
        </authorList>
    </citation>
    <scope>NUCLEOTIDE SEQUENCE [LARGE SCALE GENOMIC DNA]</scope>
    <source>
        <strain evidence="11 12">A1-2</strain>
    </source>
</reference>
<accession>A0A5J4KD62</accession>
<evidence type="ECO:0000313" key="11">
    <source>
        <dbReference type="EMBL" id="GER83986.1"/>
    </source>
</evidence>
<feature type="transmembrane region" description="Helical" evidence="8">
    <location>
        <begin position="115"/>
        <end position="136"/>
    </location>
</feature>
<dbReference type="InterPro" id="IPR035906">
    <property type="entry name" value="MetI-like_sf"/>
</dbReference>
<keyword evidence="2 8" id="KW-0813">Transport</keyword>
<feature type="region of interest" description="Disordered" evidence="9">
    <location>
        <begin position="1"/>
        <end position="20"/>
    </location>
</feature>
<name>A0A5J4KD62_9CHLR</name>
<keyword evidence="4" id="KW-0997">Cell inner membrane</keyword>
<evidence type="ECO:0000256" key="1">
    <source>
        <dbReference type="ARBA" id="ARBA00004429"/>
    </source>
</evidence>
<dbReference type="AlphaFoldDB" id="A0A5J4KD62"/>
<comment type="caution">
    <text evidence="11">The sequence shown here is derived from an EMBL/GenBank/DDBJ whole genome shotgun (WGS) entry which is preliminary data.</text>
</comment>
<comment type="subcellular location">
    <subcellularLocation>
        <location evidence="1">Cell inner membrane</location>
        <topology evidence="1">Multi-pass membrane protein</topology>
    </subcellularLocation>
    <subcellularLocation>
        <location evidence="8">Cell membrane</location>
        <topology evidence="8">Multi-pass membrane protein</topology>
    </subcellularLocation>
</comment>
<evidence type="ECO:0000256" key="9">
    <source>
        <dbReference type="SAM" id="MobiDB-lite"/>
    </source>
</evidence>
<feature type="transmembrane region" description="Helical" evidence="8">
    <location>
        <begin position="76"/>
        <end position="103"/>
    </location>
</feature>
<dbReference type="CDD" id="cd06261">
    <property type="entry name" value="TM_PBP2"/>
    <property type="match status" value="1"/>
</dbReference>
<evidence type="ECO:0000256" key="2">
    <source>
        <dbReference type="ARBA" id="ARBA00022448"/>
    </source>
</evidence>
<dbReference type="GO" id="GO:0005886">
    <property type="term" value="C:plasma membrane"/>
    <property type="evidence" value="ECO:0007669"/>
    <property type="project" value="UniProtKB-SubCell"/>
</dbReference>
<evidence type="ECO:0000256" key="4">
    <source>
        <dbReference type="ARBA" id="ARBA00022519"/>
    </source>
</evidence>
<gene>
    <name evidence="11" type="ORF">KTAU_26230</name>
</gene>